<dbReference type="EMBL" id="DXAY01000128">
    <property type="protein sequence ID" value="HIZ74657.1"/>
    <property type="molecule type" value="Genomic_DNA"/>
</dbReference>
<dbReference type="InterPro" id="IPR044085">
    <property type="entry name" value="MglB-like_PBP1"/>
</dbReference>
<dbReference type="GO" id="GO:0046872">
    <property type="term" value="F:metal ion binding"/>
    <property type="evidence" value="ECO:0007669"/>
    <property type="project" value="UniProtKB-KW"/>
</dbReference>
<sequence>MKKRKVLASAAVCCLCAQMLCACGEQEAEKTDKIYVGVACYNQSDTFLGEMLECFKDRMNNFESSDLQAIVTIRDAAGLQRTQNDQVKELIDAGCNVLCVNLVDRADPSEIIDLARDNDVPIIFFNREPVAEDLQQWDQLYYVGADARESGVMQGELAADAIRTDSRIDRNKDGKIQYVVLEGEPGHQDAIIRTEDAVDTLKNEGIRLEKLSYGIANWNRAQAQNRMQQLIGQYQNDIELVLANNDDMALGAIDAYVKLNRTEAGMPVFFGIDGTDVGLKAVRDSKLAGTVYNDKEGQAEAMAKLAAAIVTGEGMDEIKFENEKYIYLPYSKVTKDNVGRYLGEE</sequence>
<dbReference type="PANTHER" id="PTHR30036:SF2">
    <property type="entry name" value="D-GALACTOSE_METHYL-GALACTOSIDE BINDING PERIPLASMIC PROTEIN MGLB"/>
    <property type="match status" value="1"/>
</dbReference>
<evidence type="ECO:0000313" key="12">
    <source>
        <dbReference type="EMBL" id="HIZ74657.1"/>
    </source>
</evidence>
<gene>
    <name evidence="12" type="ORF">H9723_05350</name>
</gene>
<organism evidence="12 13">
    <name type="scientific">Candidatus Mediterraneibacter stercoravium</name>
    <dbReference type="NCBI Taxonomy" id="2838685"/>
    <lineage>
        <taxon>Bacteria</taxon>
        <taxon>Bacillati</taxon>
        <taxon>Bacillota</taxon>
        <taxon>Clostridia</taxon>
        <taxon>Lachnospirales</taxon>
        <taxon>Lachnospiraceae</taxon>
        <taxon>Mediterraneibacter</taxon>
    </lineage>
</organism>
<dbReference type="InterPro" id="IPR028082">
    <property type="entry name" value="Peripla_BP_I"/>
</dbReference>
<dbReference type="Proteomes" id="UP000824116">
    <property type="component" value="Unassembled WGS sequence"/>
</dbReference>
<keyword evidence="6" id="KW-0574">Periplasm</keyword>
<comment type="subcellular location">
    <subcellularLocation>
        <location evidence="1">Cell envelope</location>
    </subcellularLocation>
</comment>
<dbReference type="InterPro" id="IPR025997">
    <property type="entry name" value="SBP_2_dom"/>
</dbReference>
<name>A0A9D2G942_9FIRM</name>
<evidence type="ECO:0000259" key="11">
    <source>
        <dbReference type="Pfam" id="PF13407"/>
    </source>
</evidence>
<evidence type="ECO:0000256" key="4">
    <source>
        <dbReference type="ARBA" id="ARBA00022723"/>
    </source>
</evidence>
<feature type="domain" description="Periplasmic binding protein" evidence="11">
    <location>
        <begin position="36"/>
        <end position="313"/>
    </location>
</feature>
<dbReference type="GO" id="GO:0030288">
    <property type="term" value="C:outer membrane-bounded periplasmic space"/>
    <property type="evidence" value="ECO:0007669"/>
    <property type="project" value="TreeGrafter"/>
</dbReference>
<evidence type="ECO:0000313" key="13">
    <source>
        <dbReference type="Proteomes" id="UP000824116"/>
    </source>
</evidence>
<reference evidence="12" key="2">
    <citation type="submission" date="2021-04" db="EMBL/GenBank/DDBJ databases">
        <authorList>
            <person name="Gilroy R."/>
        </authorList>
    </citation>
    <scope>NUCLEOTIDE SEQUENCE</scope>
    <source>
        <strain evidence="12">CHK196-3914</strain>
    </source>
</reference>
<keyword evidence="3" id="KW-0762">Sugar transport</keyword>
<protein>
    <recommendedName>
        <fullName evidence="9">D-galactose/methyl-galactoside binding periplasmic protein MglB</fullName>
    </recommendedName>
</protein>
<evidence type="ECO:0000256" key="3">
    <source>
        <dbReference type="ARBA" id="ARBA00022597"/>
    </source>
</evidence>
<evidence type="ECO:0000256" key="8">
    <source>
        <dbReference type="ARBA" id="ARBA00034323"/>
    </source>
</evidence>
<keyword evidence="4" id="KW-0479">Metal-binding</keyword>
<keyword evidence="2" id="KW-0813">Transport</keyword>
<reference evidence="12" key="1">
    <citation type="journal article" date="2021" name="PeerJ">
        <title>Extensive microbial diversity within the chicken gut microbiome revealed by metagenomics and culture.</title>
        <authorList>
            <person name="Gilroy R."/>
            <person name="Ravi A."/>
            <person name="Getino M."/>
            <person name="Pursley I."/>
            <person name="Horton D.L."/>
            <person name="Alikhan N.F."/>
            <person name="Baker D."/>
            <person name="Gharbi K."/>
            <person name="Hall N."/>
            <person name="Watson M."/>
            <person name="Adriaenssens E.M."/>
            <person name="Foster-Nyarko E."/>
            <person name="Jarju S."/>
            <person name="Secka A."/>
            <person name="Antonio M."/>
            <person name="Oren A."/>
            <person name="Chaudhuri R.R."/>
            <person name="La Ragione R."/>
            <person name="Hildebrand F."/>
            <person name="Pallen M.J."/>
        </authorList>
    </citation>
    <scope>NUCLEOTIDE SEQUENCE</scope>
    <source>
        <strain evidence="12">CHK196-3914</strain>
    </source>
</reference>
<feature type="signal peptide" evidence="10">
    <location>
        <begin position="1"/>
        <end position="22"/>
    </location>
</feature>
<comment type="caution">
    <text evidence="12">The sequence shown here is derived from an EMBL/GenBank/DDBJ whole genome shotgun (WGS) entry which is preliminary data.</text>
</comment>
<dbReference type="CDD" id="cd01539">
    <property type="entry name" value="PBP1_GGBP"/>
    <property type="match status" value="1"/>
</dbReference>
<evidence type="ECO:0000256" key="9">
    <source>
        <dbReference type="ARBA" id="ARBA00034344"/>
    </source>
</evidence>
<comment type="subunit">
    <text evidence="8">The ABC transporter complex is composed of one ATP-binding protein (MglA), two transmembrane proteins (MglC) and a solute-binding protein (MglB).</text>
</comment>
<dbReference type="PANTHER" id="PTHR30036">
    <property type="entry name" value="D-XYLOSE-BINDING PERIPLASMIC PROTEIN"/>
    <property type="match status" value="1"/>
</dbReference>
<accession>A0A9D2G942</accession>
<evidence type="ECO:0000256" key="7">
    <source>
        <dbReference type="ARBA" id="ARBA00022837"/>
    </source>
</evidence>
<evidence type="ECO:0000256" key="10">
    <source>
        <dbReference type="SAM" id="SignalP"/>
    </source>
</evidence>
<evidence type="ECO:0000256" key="5">
    <source>
        <dbReference type="ARBA" id="ARBA00022729"/>
    </source>
</evidence>
<feature type="chain" id="PRO_5038758248" description="D-galactose/methyl-galactoside binding periplasmic protein MglB" evidence="10">
    <location>
        <begin position="23"/>
        <end position="345"/>
    </location>
</feature>
<evidence type="ECO:0000256" key="2">
    <source>
        <dbReference type="ARBA" id="ARBA00022448"/>
    </source>
</evidence>
<dbReference type="Pfam" id="PF13407">
    <property type="entry name" value="Peripla_BP_4"/>
    <property type="match status" value="1"/>
</dbReference>
<evidence type="ECO:0000256" key="6">
    <source>
        <dbReference type="ARBA" id="ARBA00022764"/>
    </source>
</evidence>
<evidence type="ECO:0000256" key="1">
    <source>
        <dbReference type="ARBA" id="ARBA00004196"/>
    </source>
</evidence>
<dbReference type="SUPFAM" id="SSF53822">
    <property type="entry name" value="Periplasmic binding protein-like I"/>
    <property type="match status" value="1"/>
</dbReference>
<dbReference type="GO" id="GO:0030246">
    <property type="term" value="F:carbohydrate binding"/>
    <property type="evidence" value="ECO:0007669"/>
    <property type="project" value="InterPro"/>
</dbReference>
<proteinExistence type="predicted"/>
<dbReference type="AlphaFoldDB" id="A0A9D2G942"/>
<keyword evidence="5 10" id="KW-0732">Signal</keyword>
<keyword evidence="7" id="KW-0106">Calcium</keyword>
<dbReference type="PROSITE" id="PS51257">
    <property type="entry name" value="PROKAR_LIPOPROTEIN"/>
    <property type="match status" value="1"/>
</dbReference>
<dbReference type="Gene3D" id="3.40.50.2300">
    <property type="match status" value="2"/>
</dbReference>
<dbReference type="InterPro" id="IPR050555">
    <property type="entry name" value="Bact_Solute-Bind_Prot2"/>
</dbReference>